<dbReference type="Proteomes" id="UP001595973">
    <property type="component" value="Unassembled WGS sequence"/>
</dbReference>
<proteinExistence type="predicted"/>
<evidence type="ECO:0000313" key="1">
    <source>
        <dbReference type="EMBL" id="MFC4668802.1"/>
    </source>
</evidence>
<protein>
    <submittedName>
        <fullName evidence="1">Uncharacterized protein</fullName>
    </submittedName>
</protein>
<organism evidence="1 2">
    <name type="scientific">Seohaeicola nanhaiensis</name>
    <dbReference type="NCBI Taxonomy" id="1387282"/>
    <lineage>
        <taxon>Bacteria</taxon>
        <taxon>Pseudomonadati</taxon>
        <taxon>Pseudomonadota</taxon>
        <taxon>Alphaproteobacteria</taxon>
        <taxon>Rhodobacterales</taxon>
        <taxon>Roseobacteraceae</taxon>
        <taxon>Seohaeicola</taxon>
    </lineage>
</organism>
<keyword evidence="2" id="KW-1185">Reference proteome</keyword>
<accession>A0ABV9KF29</accession>
<sequence length="49" mass="5845">MLGILAHTYLTATRIHGVRLRPLPPRKRRWLPIGHWWIDRSRAVNPHDL</sequence>
<dbReference type="EMBL" id="JBHSGI010000005">
    <property type="protein sequence ID" value="MFC4668802.1"/>
    <property type="molecule type" value="Genomic_DNA"/>
</dbReference>
<name>A0ABV9KF29_9RHOB</name>
<gene>
    <name evidence="1" type="ORF">ACFO5X_09565</name>
</gene>
<dbReference type="RefSeq" id="WP_380717149.1">
    <property type="nucleotide sequence ID" value="NZ_JBHSGI010000005.1"/>
</dbReference>
<reference evidence="2" key="1">
    <citation type="journal article" date="2019" name="Int. J. Syst. Evol. Microbiol.">
        <title>The Global Catalogue of Microorganisms (GCM) 10K type strain sequencing project: providing services to taxonomists for standard genome sequencing and annotation.</title>
        <authorList>
            <consortium name="The Broad Institute Genomics Platform"/>
            <consortium name="The Broad Institute Genome Sequencing Center for Infectious Disease"/>
            <person name="Wu L."/>
            <person name="Ma J."/>
        </authorList>
    </citation>
    <scope>NUCLEOTIDE SEQUENCE [LARGE SCALE GENOMIC DNA]</scope>
    <source>
        <strain evidence="2">CGMCC 4.7283</strain>
    </source>
</reference>
<comment type="caution">
    <text evidence="1">The sequence shown here is derived from an EMBL/GenBank/DDBJ whole genome shotgun (WGS) entry which is preliminary data.</text>
</comment>
<evidence type="ECO:0000313" key="2">
    <source>
        <dbReference type="Proteomes" id="UP001595973"/>
    </source>
</evidence>